<feature type="region of interest" description="Disordered" evidence="6">
    <location>
        <begin position="602"/>
        <end position="650"/>
    </location>
</feature>
<feature type="compositionally biased region" description="Polar residues" evidence="6">
    <location>
        <begin position="624"/>
        <end position="635"/>
    </location>
</feature>
<feature type="region of interest" description="Disordered" evidence="6">
    <location>
        <begin position="1194"/>
        <end position="1246"/>
    </location>
</feature>
<feature type="compositionally biased region" description="Polar residues" evidence="6">
    <location>
        <begin position="37"/>
        <end position="46"/>
    </location>
</feature>
<feature type="region of interest" description="Disordered" evidence="6">
    <location>
        <begin position="1262"/>
        <end position="1285"/>
    </location>
</feature>
<feature type="compositionally biased region" description="Basic and acidic residues" evidence="6">
    <location>
        <begin position="1210"/>
        <end position="1231"/>
    </location>
</feature>
<accession>A0AAN6DZG5</accession>
<feature type="compositionally biased region" description="Basic and acidic residues" evidence="6">
    <location>
        <begin position="548"/>
        <end position="558"/>
    </location>
</feature>
<dbReference type="GO" id="GO:0070139">
    <property type="term" value="F:SUMO-specific endopeptidase activity"/>
    <property type="evidence" value="ECO:0007669"/>
    <property type="project" value="TreeGrafter"/>
</dbReference>
<feature type="compositionally biased region" description="Polar residues" evidence="6">
    <location>
        <begin position="60"/>
        <end position="75"/>
    </location>
</feature>
<dbReference type="GO" id="GO:0005737">
    <property type="term" value="C:cytoplasm"/>
    <property type="evidence" value="ECO:0007669"/>
    <property type="project" value="TreeGrafter"/>
</dbReference>
<dbReference type="PANTHER" id="PTHR46896:SF3">
    <property type="entry name" value="FI06413P-RELATED"/>
    <property type="match status" value="1"/>
</dbReference>
<feature type="region of interest" description="Disordered" evidence="6">
    <location>
        <begin position="813"/>
        <end position="872"/>
    </location>
</feature>
<evidence type="ECO:0000256" key="6">
    <source>
        <dbReference type="SAM" id="MobiDB-lite"/>
    </source>
</evidence>
<gene>
    <name evidence="8" type="ORF">EDD36DRAFT_432919</name>
</gene>
<feature type="region of interest" description="Disordered" evidence="6">
    <location>
        <begin position="156"/>
        <end position="340"/>
    </location>
</feature>
<evidence type="ECO:0000256" key="1">
    <source>
        <dbReference type="ARBA" id="ARBA00005234"/>
    </source>
</evidence>
<keyword evidence="5" id="KW-0378">Hydrolase</keyword>
<feature type="region of interest" description="Disordered" evidence="6">
    <location>
        <begin position="1042"/>
        <end position="1155"/>
    </location>
</feature>
<comment type="similarity">
    <text evidence="1">Belongs to the peptidase C48 family.</text>
</comment>
<feature type="compositionally biased region" description="Basic and acidic residues" evidence="6">
    <location>
        <begin position="284"/>
        <end position="297"/>
    </location>
</feature>
<evidence type="ECO:0000256" key="2">
    <source>
        <dbReference type="ARBA" id="ARBA00022553"/>
    </source>
</evidence>
<feature type="region of interest" description="Disordered" evidence="6">
    <location>
        <begin position="548"/>
        <end position="582"/>
    </location>
</feature>
<proteinExistence type="inferred from homology"/>
<feature type="compositionally biased region" description="Basic residues" evidence="6">
    <location>
        <begin position="859"/>
        <end position="871"/>
    </location>
</feature>
<evidence type="ECO:0000256" key="5">
    <source>
        <dbReference type="ARBA" id="ARBA00022801"/>
    </source>
</evidence>
<evidence type="ECO:0000259" key="7">
    <source>
        <dbReference type="PROSITE" id="PS50600"/>
    </source>
</evidence>
<feature type="compositionally biased region" description="Polar residues" evidence="6">
    <location>
        <begin position="847"/>
        <end position="858"/>
    </location>
</feature>
<feature type="region of interest" description="Disordered" evidence="6">
    <location>
        <begin position="23"/>
        <end position="89"/>
    </location>
</feature>
<dbReference type="Proteomes" id="UP001203852">
    <property type="component" value="Unassembled WGS sequence"/>
</dbReference>
<dbReference type="SUPFAM" id="SSF54001">
    <property type="entry name" value="Cysteine proteinases"/>
    <property type="match status" value="1"/>
</dbReference>
<sequence>MLKTWQESVHDTRTVIANGVRRFFTADNSRPHKEETSSSQPHASKTQSRRARTPRDPTSKFLTKNVSDFVQNQDNAESDPIQIPSDDEDDFLHVKKPSLRSVKQSQPTRLQAVGALPGDRDKRAESRDEARLLGGLTKNNGTVVIPDPMTLNRKPFLTRNNGLRPVDTLSAPPPGSRTQYLMQRTYTSRPQSREHTSSARVGVRANDHAHPLKRRKVHDPREEGHSTTTAIPLDDSQITEDSPDELQLSPDVKSGQSSGILRRRDESQRGKMGSHKTPAGQAHETQRASSELERASPEDESQFTKMSAKQRREEKDGILRSSSPTPLGQRTPAFAKSPYFSKPGALAAARRKGQIPNHTRVLQQESPDALQDDDAQFGRTPPANGPTNSYSSMGAKERIGPLIAGKKRDSVAARPENTRTSGQPEVNSWNLREIIGADLPVHPIYVVQVDENHKMMLINTNMEQLGNEPLFRQSLEKLIGIRYASKCNIVRLEFSRSSDHLEAKSYLRFESEKPAWDFVTLLLGLLTHLRLPPTDTEWLEDALAKAKENPPRITRRGDMSLPSHASKEQPTKTSTAVKSLKANTGEKLGRLIDRLDARRSTPLQRTVITGHERSGLEESKDQHTGSVDQGSSQDISMKRKQTEVSLPTRRVTRSRDHNEALTSEHILTESRPEPKLSEREVLGDPWKNDLAYPVSDKKVAIVPFEDLRRLNDDEYLNDNLISFFVQYLEAYLEKTNVAAWRRIYFFNSYFFDTLTRTPKGKKGINYQGVSKWTKNLNLFKRDFVVVPVNENFHWYLAIICNLQYFIPEAEREAAGQVDEDDTPADQPGEQPNSHTEETQKSLAELSISDSETGQQNKAQSKKGRGRRKSGPLRKYDINKPVIITLDSLGTPRSATCSILKQYIAAEAENKLGLVIDSGHIQGMTAKQIPTQSNFSDCGLYLCMYLEQFVADPDRFVYRILRRVESAQQWPEKIYSHELRSRLRDLLLELHRRQENEESKMDVPGVSGIMIQKKLRPPEEAVSGIQPTREEIGAARSRYHTVVDDSNASPPVNIKHSEDAAKRTGEPSEKCLVADEDHSDVQAQNQRLEVPDATSEARPRKRPENGRDVKEEGFTHSTPAQCAAQLREQTHERESRKKMRIDHNDDARRRARSVSASTDFLTGTESYIASGTPHFLPDGHAGRREESPEVVHVRRVSAFEATHGRRKRRRQSEEPHNEVEQAKPGSDTRTEIPETQESSGMVEQTELPIKKKEILVFQTFEDEDAAGLAGDGIDTLNADGEEEMLV</sequence>
<evidence type="ECO:0000256" key="3">
    <source>
        <dbReference type="ARBA" id="ARBA00022670"/>
    </source>
</evidence>
<dbReference type="PANTHER" id="PTHR46896">
    <property type="entry name" value="SENTRIN-SPECIFIC PROTEASE"/>
    <property type="match status" value="1"/>
</dbReference>
<feature type="compositionally biased region" description="Polar residues" evidence="6">
    <location>
        <begin position="176"/>
        <end position="190"/>
    </location>
</feature>
<feature type="domain" description="Ubiquitin-like protease family profile" evidence="7">
    <location>
        <begin position="700"/>
        <end position="948"/>
    </location>
</feature>
<feature type="compositionally biased region" description="Basic and acidic residues" evidence="6">
    <location>
        <begin position="1094"/>
        <end position="1113"/>
    </location>
</feature>
<organism evidence="8 9">
    <name type="scientific">Exophiala viscosa</name>
    <dbReference type="NCBI Taxonomy" id="2486360"/>
    <lineage>
        <taxon>Eukaryota</taxon>
        <taxon>Fungi</taxon>
        <taxon>Dikarya</taxon>
        <taxon>Ascomycota</taxon>
        <taxon>Pezizomycotina</taxon>
        <taxon>Eurotiomycetes</taxon>
        <taxon>Chaetothyriomycetidae</taxon>
        <taxon>Chaetothyriales</taxon>
        <taxon>Herpotrichiellaceae</taxon>
        <taxon>Exophiala</taxon>
    </lineage>
</organism>
<dbReference type="PROSITE" id="PS50600">
    <property type="entry name" value="ULP_PROTEASE"/>
    <property type="match status" value="1"/>
</dbReference>
<keyword evidence="4" id="KW-0833">Ubl conjugation pathway</keyword>
<keyword evidence="9" id="KW-1185">Reference proteome</keyword>
<dbReference type="InterPro" id="IPR003653">
    <property type="entry name" value="Peptidase_C48_C"/>
</dbReference>
<evidence type="ECO:0000313" key="9">
    <source>
        <dbReference type="Proteomes" id="UP001203852"/>
    </source>
</evidence>
<dbReference type="InterPro" id="IPR038765">
    <property type="entry name" value="Papain-like_cys_pep_sf"/>
</dbReference>
<dbReference type="Gene3D" id="3.40.395.10">
    <property type="entry name" value="Adenoviral Proteinase, Chain A"/>
    <property type="match status" value="1"/>
</dbReference>
<feature type="compositionally biased region" description="Basic and acidic residues" evidence="6">
    <location>
        <begin position="1054"/>
        <end position="1079"/>
    </location>
</feature>
<name>A0AAN6DZG5_9EURO</name>
<dbReference type="EMBL" id="MU404352">
    <property type="protein sequence ID" value="KAI1615476.1"/>
    <property type="molecule type" value="Genomic_DNA"/>
</dbReference>
<evidence type="ECO:0000313" key="8">
    <source>
        <dbReference type="EMBL" id="KAI1615476.1"/>
    </source>
</evidence>
<reference evidence="8" key="1">
    <citation type="journal article" date="2022" name="bioRxiv">
        <title>Deciphering the potential niche of two novel black yeast fungi from a biological soil crust based on their genomes, phenotypes, and melanin regulation.</title>
        <authorList>
            <consortium name="DOE Joint Genome Institute"/>
            <person name="Carr E.C."/>
            <person name="Barton Q."/>
            <person name="Grambo S."/>
            <person name="Sullivan M."/>
            <person name="Renfro C.M."/>
            <person name="Kuo A."/>
            <person name="Pangilinan J."/>
            <person name="Lipzen A."/>
            <person name="Keymanesh K."/>
            <person name="Savage E."/>
            <person name="Barry K."/>
            <person name="Grigoriev I.V."/>
            <person name="Riekhof W.R."/>
            <person name="Harris S.S."/>
        </authorList>
    </citation>
    <scope>NUCLEOTIDE SEQUENCE</scope>
    <source>
        <strain evidence="8">JF 03-4F</strain>
    </source>
</reference>
<dbReference type="GO" id="GO:0016926">
    <property type="term" value="P:protein desumoylation"/>
    <property type="evidence" value="ECO:0007669"/>
    <property type="project" value="TreeGrafter"/>
</dbReference>
<keyword evidence="3 8" id="KW-0645">Protease</keyword>
<feature type="region of interest" description="Disordered" evidence="6">
    <location>
        <begin position="361"/>
        <end position="424"/>
    </location>
</feature>
<comment type="caution">
    <text evidence="8">The sequence shown here is derived from an EMBL/GenBank/DDBJ whole genome shotgun (WGS) entry which is preliminary data.</text>
</comment>
<dbReference type="Pfam" id="PF02902">
    <property type="entry name" value="Peptidase_C48"/>
    <property type="match status" value="1"/>
</dbReference>
<feature type="compositionally biased region" description="Polar residues" evidence="6">
    <location>
        <begin position="1232"/>
        <end position="1241"/>
    </location>
</feature>
<feature type="compositionally biased region" description="Basic and acidic residues" evidence="6">
    <location>
        <begin position="1127"/>
        <end position="1147"/>
    </location>
</feature>
<evidence type="ECO:0000256" key="4">
    <source>
        <dbReference type="ARBA" id="ARBA00022786"/>
    </source>
</evidence>
<feature type="compositionally biased region" description="Basic and acidic residues" evidence="6">
    <location>
        <begin position="610"/>
        <end position="623"/>
    </location>
</feature>
<dbReference type="GO" id="GO:0006508">
    <property type="term" value="P:proteolysis"/>
    <property type="evidence" value="ECO:0007669"/>
    <property type="project" value="UniProtKB-KW"/>
</dbReference>
<keyword evidence="2" id="KW-0597">Phosphoprotein</keyword>
<protein>
    <submittedName>
        <fullName evidence="8">Sentrin-specific protease 7</fullName>
    </submittedName>
</protein>
<dbReference type="InterPro" id="IPR051947">
    <property type="entry name" value="Sentrin-specific_protease"/>
</dbReference>
<dbReference type="GO" id="GO:0005634">
    <property type="term" value="C:nucleus"/>
    <property type="evidence" value="ECO:0007669"/>
    <property type="project" value="TreeGrafter"/>
</dbReference>